<feature type="compositionally biased region" description="Acidic residues" evidence="1">
    <location>
        <begin position="160"/>
        <end position="173"/>
    </location>
</feature>
<feature type="compositionally biased region" description="Low complexity" evidence="1">
    <location>
        <begin position="174"/>
        <end position="186"/>
    </location>
</feature>
<name>A0AAE0HZ45_9PEZI</name>
<organism evidence="3 4">
    <name type="scientific">Apodospora peruviana</name>
    <dbReference type="NCBI Taxonomy" id="516989"/>
    <lineage>
        <taxon>Eukaryota</taxon>
        <taxon>Fungi</taxon>
        <taxon>Dikarya</taxon>
        <taxon>Ascomycota</taxon>
        <taxon>Pezizomycotina</taxon>
        <taxon>Sordariomycetes</taxon>
        <taxon>Sordariomycetidae</taxon>
        <taxon>Sordariales</taxon>
        <taxon>Lasiosphaeriaceae</taxon>
        <taxon>Apodospora</taxon>
    </lineage>
</organism>
<evidence type="ECO:0000256" key="1">
    <source>
        <dbReference type="SAM" id="MobiDB-lite"/>
    </source>
</evidence>
<dbReference type="InterPro" id="IPR027417">
    <property type="entry name" value="P-loop_NTPase"/>
</dbReference>
<proteinExistence type="predicted"/>
<dbReference type="Proteomes" id="UP001283341">
    <property type="component" value="Unassembled WGS sequence"/>
</dbReference>
<sequence>MLASWMMNDPKDLPTANEQAKVWRSGGSEETMDGPLPLANNSACEEARSLLRRSTTTDKVDTGFKPLVASGGGDAVTLGHLLHADGNCADESTGKGKEKEKMADAHLDIDGSENGADDGLNQFDFCDTTSQGSQSPVMTPFTDVSADKYNQHGDFLSPSCDDDDKKDDDDDNDSISSDSSDSSSQDTLNEPGKVYYAVIDPVMNHDLSCHQRVCIVYSYQELVKGVNEKSDENAGPHVVSHFVKVSRATTIPNFLDNCGYNLAFIAVKEYDSYCPCRLPTCLAGQHSIWPLSAPLRHDFFNITKTCPFSVDLSSLRPSPPRPMNQVRQTPYPHTSPPAEIPGPLGRRTAPVPPVCVVPPPPPPPPLVPSGLTLPASSTTPPVLPTASSPSPRKAPGVVPIQRIPLRGPGLPTTPPPLSQRPPMKHQKDFILHNHDKFHALLDSDPSRHDLAAMLHFFSIPSRCLFSAEWRKRGEQLRSGEVDAEAYKSLFCGDELVIYKQRHRGIGDGKTEETLMAFVLTGKPSVDPVKNQLKLNGWRWMHNGETGLERRSFSASVDIPEKGEVKKVVDMDAYPVRRATNDVGGRLAERGRKWWALFRDEDRKGVPVTYEGWEWLREKNYPTDSRFMVDNHYYRKCLVPGDTVWIGAPITAKMPDDTKWPVAVPVTQRILRDDVAMLLPPEVIAWCLTERGWIRLHIDKVRAVTYDPEAFSRLALPQPTKELVEALIVGRVDKVNKEEPLVVHFRGPSGTGKTAAAKAIAERAAFPLCHIKSGDIPAWDSPEKLSNFFRVMHHVGSAWHCILLLDESDNWLDERRSMLDRTDHSILVDGFANLLGTYPGTVIITSNRTEMVDTGIKSRIHVSLSFPALDRWARGNIWSDEVGQRKDRGEMNEELFKGFEAFRAKLGARELNGHQIKAAIDVACQVARWRGTGVDWSILEMAEMAVLGE</sequence>
<feature type="region of interest" description="Disordered" evidence="1">
    <location>
        <begin position="366"/>
        <end position="408"/>
    </location>
</feature>
<feature type="region of interest" description="Disordered" evidence="1">
    <location>
        <begin position="109"/>
        <end position="189"/>
    </location>
</feature>
<dbReference type="EMBL" id="JAUEDM010000006">
    <property type="protein sequence ID" value="KAK3315555.1"/>
    <property type="molecule type" value="Genomic_DNA"/>
</dbReference>
<evidence type="ECO:0000313" key="3">
    <source>
        <dbReference type="EMBL" id="KAK3315555.1"/>
    </source>
</evidence>
<dbReference type="GO" id="GO:0005524">
    <property type="term" value="F:ATP binding"/>
    <property type="evidence" value="ECO:0007669"/>
    <property type="project" value="InterPro"/>
</dbReference>
<dbReference type="PANTHER" id="PTHR46411">
    <property type="entry name" value="FAMILY ATPASE, PUTATIVE-RELATED"/>
    <property type="match status" value="1"/>
</dbReference>
<reference evidence="3" key="1">
    <citation type="journal article" date="2023" name="Mol. Phylogenet. Evol.">
        <title>Genome-scale phylogeny and comparative genomics of the fungal order Sordariales.</title>
        <authorList>
            <person name="Hensen N."/>
            <person name="Bonometti L."/>
            <person name="Westerberg I."/>
            <person name="Brannstrom I.O."/>
            <person name="Guillou S."/>
            <person name="Cros-Aarteil S."/>
            <person name="Calhoun S."/>
            <person name="Haridas S."/>
            <person name="Kuo A."/>
            <person name="Mondo S."/>
            <person name="Pangilinan J."/>
            <person name="Riley R."/>
            <person name="LaButti K."/>
            <person name="Andreopoulos B."/>
            <person name="Lipzen A."/>
            <person name="Chen C."/>
            <person name="Yan M."/>
            <person name="Daum C."/>
            <person name="Ng V."/>
            <person name="Clum A."/>
            <person name="Steindorff A."/>
            <person name="Ohm R.A."/>
            <person name="Martin F."/>
            <person name="Silar P."/>
            <person name="Natvig D.O."/>
            <person name="Lalanne C."/>
            <person name="Gautier V."/>
            <person name="Ament-Velasquez S.L."/>
            <person name="Kruys A."/>
            <person name="Hutchinson M.I."/>
            <person name="Powell A.J."/>
            <person name="Barry K."/>
            <person name="Miller A.N."/>
            <person name="Grigoriev I.V."/>
            <person name="Debuchy R."/>
            <person name="Gladieux P."/>
            <person name="Hiltunen Thoren M."/>
            <person name="Johannesson H."/>
        </authorList>
    </citation>
    <scope>NUCLEOTIDE SEQUENCE</scope>
    <source>
        <strain evidence="3">CBS 118394</strain>
    </source>
</reference>
<feature type="domain" description="AAA+ ATPase" evidence="2">
    <location>
        <begin position="738"/>
        <end position="865"/>
    </location>
</feature>
<comment type="caution">
    <text evidence="3">The sequence shown here is derived from an EMBL/GenBank/DDBJ whole genome shotgun (WGS) entry which is preliminary data.</text>
</comment>
<feature type="compositionally biased region" description="Polar residues" evidence="1">
    <location>
        <begin position="127"/>
        <end position="137"/>
    </location>
</feature>
<protein>
    <recommendedName>
        <fullName evidence="2">AAA+ ATPase domain-containing protein</fullName>
    </recommendedName>
</protein>
<reference evidence="3" key="2">
    <citation type="submission" date="2023-06" db="EMBL/GenBank/DDBJ databases">
        <authorList>
            <consortium name="Lawrence Berkeley National Laboratory"/>
            <person name="Haridas S."/>
            <person name="Hensen N."/>
            <person name="Bonometti L."/>
            <person name="Westerberg I."/>
            <person name="Brannstrom I.O."/>
            <person name="Guillou S."/>
            <person name="Cros-Aarteil S."/>
            <person name="Calhoun S."/>
            <person name="Kuo A."/>
            <person name="Mondo S."/>
            <person name="Pangilinan J."/>
            <person name="Riley R."/>
            <person name="Labutti K."/>
            <person name="Andreopoulos B."/>
            <person name="Lipzen A."/>
            <person name="Chen C."/>
            <person name="Yanf M."/>
            <person name="Daum C."/>
            <person name="Ng V."/>
            <person name="Clum A."/>
            <person name="Steindorff A."/>
            <person name="Ohm R."/>
            <person name="Martin F."/>
            <person name="Silar P."/>
            <person name="Natvig D."/>
            <person name="Lalanne C."/>
            <person name="Gautier V."/>
            <person name="Ament-Velasquez S.L."/>
            <person name="Kruys A."/>
            <person name="Hutchinson M.I."/>
            <person name="Powell A.J."/>
            <person name="Barry K."/>
            <person name="Miller A.N."/>
            <person name="Grigoriev I.V."/>
            <person name="Debuchy R."/>
            <person name="Gladieux P."/>
            <person name="Thoren M.H."/>
            <person name="Johannesson H."/>
        </authorList>
    </citation>
    <scope>NUCLEOTIDE SEQUENCE</scope>
    <source>
        <strain evidence="3">CBS 118394</strain>
    </source>
</reference>
<feature type="region of interest" description="Disordered" evidence="1">
    <location>
        <begin position="1"/>
        <end position="40"/>
    </location>
</feature>
<accession>A0AAE0HZ45</accession>
<dbReference type="AlphaFoldDB" id="A0AAE0HZ45"/>
<dbReference type="Gene3D" id="3.40.50.300">
    <property type="entry name" value="P-loop containing nucleotide triphosphate hydrolases"/>
    <property type="match status" value="1"/>
</dbReference>
<feature type="region of interest" description="Disordered" evidence="1">
    <location>
        <begin position="313"/>
        <end position="344"/>
    </location>
</feature>
<dbReference type="SMART" id="SM00382">
    <property type="entry name" value="AAA"/>
    <property type="match status" value="1"/>
</dbReference>
<dbReference type="SUPFAM" id="SSF52540">
    <property type="entry name" value="P-loop containing nucleoside triphosphate hydrolases"/>
    <property type="match status" value="1"/>
</dbReference>
<keyword evidence="4" id="KW-1185">Reference proteome</keyword>
<evidence type="ECO:0000313" key="4">
    <source>
        <dbReference type="Proteomes" id="UP001283341"/>
    </source>
</evidence>
<dbReference type="PANTHER" id="PTHR46411:SF2">
    <property type="entry name" value="AAA+ ATPASE DOMAIN-CONTAINING PROTEIN"/>
    <property type="match status" value="1"/>
</dbReference>
<gene>
    <name evidence="3" type="ORF">B0H66DRAFT_347004</name>
</gene>
<evidence type="ECO:0000259" key="2">
    <source>
        <dbReference type="SMART" id="SM00382"/>
    </source>
</evidence>
<dbReference type="InterPro" id="IPR003959">
    <property type="entry name" value="ATPase_AAA_core"/>
</dbReference>
<dbReference type="GO" id="GO:0016887">
    <property type="term" value="F:ATP hydrolysis activity"/>
    <property type="evidence" value="ECO:0007669"/>
    <property type="project" value="InterPro"/>
</dbReference>
<dbReference type="Pfam" id="PF00004">
    <property type="entry name" value="AAA"/>
    <property type="match status" value="1"/>
</dbReference>
<feature type="compositionally biased region" description="Polar residues" evidence="1">
    <location>
        <begin position="374"/>
        <end position="390"/>
    </location>
</feature>
<dbReference type="InterPro" id="IPR003593">
    <property type="entry name" value="AAA+_ATPase"/>
</dbReference>